<reference evidence="2 3" key="1">
    <citation type="submission" date="2006-02" db="EMBL/GenBank/DDBJ databases">
        <authorList>
            <person name="Amann R."/>
            <person name="Ferriera S."/>
            <person name="Johnson J."/>
            <person name="Kravitz S."/>
            <person name="Halpern A."/>
            <person name="Remington K."/>
            <person name="Beeson K."/>
            <person name="Tran B."/>
            <person name="Rogers Y.-H."/>
            <person name="Friedman R."/>
            <person name="Venter J.C."/>
        </authorList>
    </citation>
    <scope>NUCLEOTIDE SEQUENCE [LARGE SCALE GENOMIC DNA]</scope>
    <source>
        <strain evidence="2 3">DSM 3645</strain>
    </source>
</reference>
<dbReference type="AlphaFoldDB" id="A3ZVH9"/>
<name>A3ZVH9_9BACT</name>
<evidence type="ECO:0000313" key="3">
    <source>
        <dbReference type="Proteomes" id="UP000004358"/>
    </source>
</evidence>
<evidence type="ECO:0000313" key="2">
    <source>
        <dbReference type="EMBL" id="EAQ79325.1"/>
    </source>
</evidence>
<gene>
    <name evidence="2" type="ORF">DSM3645_02578</name>
</gene>
<sequence>MARSPFSRVDQSDEESGTNLVA</sequence>
<accession>A3ZVH9</accession>
<protein>
    <submittedName>
        <fullName evidence="2">Uncharacterized protein</fullName>
    </submittedName>
</protein>
<organism evidence="2 3">
    <name type="scientific">Blastopirellula marina DSM 3645</name>
    <dbReference type="NCBI Taxonomy" id="314230"/>
    <lineage>
        <taxon>Bacteria</taxon>
        <taxon>Pseudomonadati</taxon>
        <taxon>Planctomycetota</taxon>
        <taxon>Planctomycetia</taxon>
        <taxon>Pirellulales</taxon>
        <taxon>Pirellulaceae</taxon>
        <taxon>Blastopirellula</taxon>
    </lineage>
</organism>
<feature type="region of interest" description="Disordered" evidence="1">
    <location>
        <begin position="1"/>
        <end position="22"/>
    </location>
</feature>
<proteinExistence type="predicted"/>
<dbReference type="HOGENOM" id="CLU_3424605_0_0_0"/>
<evidence type="ECO:0000256" key="1">
    <source>
        <dbReference type="SAM" id="MobiDB-lite"/>
    </source>
</evidence>
<comment type="caution">
    <text evidence="2">The sequence shown here is derived from an EMBL/GenBank/DDBJ whole genome shotgun (WGS) entry which is preliminary data.</text>
</comment>
<dbReference type="Proteomes" id="UP000004358">
    <property type="component" value="Unassembled WGS sequence"/>
</dbReference>
<dbReference type="STRING" id="314230.DSM3645_02578"/>
<dbReference type="EMBL" id="AANZ01000014">
    <property type="protein sequence ID" value="EAQ79325.1"/>
    <property type="molecule type" value="Genomic_DNA"/>
</dbReference>